<dbReference type="EMBL" id="AP021874">
    <property type="protein sequence ID" value="BBO70050.1"/>
    <property type="molecule type" value="Genomic_DNA"/>
</dbReference>
<dbReference type="Pfam" id="PF14367">
    <property type="entry name" value="DUF4411"/>
    <property type="match status" value="1"/>
</dbReference>
<keyword evidence="2" id="KW-1185">Reference proteome</keyword>
<evidence type="ECO:0000313" key="1">
    <source>
        <dbReference type="EMBL" id="BBO70050.1"/>
    </source>
</evidence>
<evidence type="ECO:0000313" key="2">
    <source>
        <dbReference type="Proteomes" id="UP000427906"/>
    </source>
</evidence>
<proteinExistence type="predicted"/>
<organism evidence="1 2">
    <name type="scientific">Desulfosarcina alkanivorans</name>
    <dbReference type="NCBI Taxonomy" id="571177"/>
    <lineage>
        <taxon>Bacteria</taxon>
        <taxon>Pseudomonadati</taxon>
        <taxon>Thermodesulfobacteriota</taxon>
        <taxon>Desulfobacteria</taxon>
        <taxon>Desulfobacterales</taxon>
        <taxon>Desulfosarcinaceae</taxon>
        <taxon>Desulfosarcina</taxon>
    </lineage>
</organism>
<evidence type="ECO:0008006" key="3">
    <source>
        <dbReference type="Google" id="ProtNLM"/>
    </source>
</evidence>
<dbReference type="InterPro" id="IPR016541">
    <property type="entry name" value="UCP008505"/>
</dbReference>
<protein>
    <recommendedName>
        <fullName evidence="3">DUF4411 domain-containing protein</fullName>
    </recommendedName>
</protein>
<dbReference type="Proteomes" id="UP000427906">
    <property type="component" value="Chromosome"/>
</dbReference>
<reference evidence="1 2" key="1">
    <citation type="submission" date="2019-11" db="EMBL/GenBank/DDBJ databases">
        <title>Comparative genomics of hydrocarbon-degrading Desulfosarcina strains.</title>
        <authorList>
            <person name="Watanabe M."/>
            <person name="Kojima H."/>
            <person name="Fukui M."/>
        </authorList>
    </citation>
    <scope>NUCLEOTIDE SEQUENCE [LARGE SCALE GENOMIC DNA]</scope>
    <source>
        <strain evidence="1 2">PL12</strain>
    </source>
</reference>
<accession>A0A5K7YP23</accession>
<gene>
    <name evidence="1" type="ORF">DSCA_39800</name>
</gene>
<name>A0A5K7YP23_9BACT</name>
<sequence>MDELAFLGQIISPEEVLLELERGGDRLYDWAKNNETIFQPFDADMELVVADIVNRWPSFLPDQSHDGIWADPYAIALAKARGAIVVTGEVPVGNNAKRPKIPNVCRDLNIRHTTFLEMLRTEGIHF</sequence>
<dbReference type="KEGG" id="dalk:DSCA_39800"/>
<dbReference type="AlphaFoldDB" id="A0A5K7YP23"/>